<keyword evidence="3" id="KW-0812">Transmembrane</keyword>
<sequence length="396" mass="44461">MTIIIIKNGTHSINIECAGLTYLQYCPDDDIYRCEYSDWAFGLFAMLAVIALLVPIVLAIHCGIRWYHRKLDENFKPNVSRQTSYSSLYPHEVEGSSTEPNGDVLYHQPKKKQKAYYPYPAYGTYDDVSLPGSTASLYNTDTADGQENRPPHNNAHPQHEPQRIPSNPSQQQAQSSPYLSSSCPVVSSKLKGVRDALHQEGRVQEEDGPEFNSLGKSQASRDSFYNKDDFKAKLIPSFSASSTSSGSNTQSLFDDSVVGDRTKPIAPSWVQHDRDSPVDKNRILSATPPKNMVTRQDFDDYLADCVMKLPEDQRNGLFLIRNSTTVSSCKVLTLYSKSLENNASLYYFKIYLKDDGRCVLEGTESAFASINSLIDHYRENRTILPCLLTECLGKNF</sequence>
<feature type="domain" description="SH2" evidence="4">
    <location>
        <begin position="269"/>
        <end position="392"/>
    </location>
</feature>
<feature type="compositionally biased region" description="Polar residues" evidence="2">
    <location>
        <begin position="133"/>
        <end position="145"/>
    </location>
</feature>
<dbReference type="OrthoDB" id="5966365at2759"/>
<name>A0A7M5WSN8_9CNID</name>
<evidence type="ECO:0000259" key="4">
    <source>
        <dbReference type="PROSITE" id="PS50001"/>
    </source>
</evidence>
<dbReference type="InterPro" id="IPR000980">
    <property type="entry name" value="SH2"/>
</dbReference>
<dbReference type="RefSeq" id="XP_066910790.1">
    <property type="nucleotide sequence ID" value="XM_067054689.1"/>
</dbReference>
<evidence type="ECO:0000313" key="6">
    <source>
        <dbReference type="Proteomes" id="UP000594262"/>
    </source>
</evidence>
<protein>
    <recommendedName>
        <fullName evidence="4">SH2 domain-containing protein</fullName>
    </recommendedName>
</protein>
<evidence type="ECO:0000256" key="3">
    <source>
        <dbReference type="SAM" id="Phobius"/>
    </source>
</evidence>
<dbReference type="CDD" id="cd00173">
    <property type="entry name" value="SH2"/>
    <property type="match status" value="1"/>
</dbReference>
<feature type="compositionally biased region" description="Low complexity" evidence="2">
    <location>
        <begin position="165"/>
        <end position="184"/>
    </location>
</feature>
<dbReference type="EnsemblMetazoa" id="CLYHEMT010941.1">
    <property type="protein sequence ID" value="CLYHEMP010941.1"/>
    <property type="gene ID" value="CLYHEMG010941"/>
</dbReference>
<evidence type="ECO:0000313" key="5">
    <source>
        <dbReference type="EnsemblMetazoa" id="CLYHEMP010941.1"/>
    </source>
</evidence>
<feature type="region of interest" description="Disordered" evidence="2">
    <location>
        <begin position="133"/>
        <end position="184"/>
    </location>
</feature>
<dbReference type="PROSITE" id="PS50001">
    <property type="entry name" value="SH2"/>
    <property type="match status" value="1"/>
</dbReference>
<dbReference type="Proteomes" id="UP000594262">
    <property type="component" value="Unplaced"/>
</dbReference>
<dbReference type="InterPro" id="IPR036860">
    <property type="entry name" value="SH2_dom_sf"/>
</dbReference>
<dbReference type="Pfam" id="PF00017">
    <property type="entry name" value="SH2"/>
    <property type="match status" value="1"/>
</dbReference>
<dbReference type="Gene3D" id="3.30.505.10">
    <property type="entry name" value="SH2 domain"/>
    <property type="match status" value="1"/>
</dbReference>
<accession>A0A7M5WSN8</accession>
<proteinExistence type="predicted"/>
<evidence type="ECO:0000256" key="2">
    <source>
        <dbReference type="SAM" id="MobiDB-lite"/>
    </source>
</evidence>
<dbReference type="SUPFAM" id="SSF55550">
    <property type="entry name" value="SH2 domain"/>
    <property type="match status" value="1"/>
</dbReference>
<keyword evidence="1" id="KW-0727">SH2 domain</keyword>
<dbReference type="GeneID" id="136798099"/>
<feature type="transmembrane region" description="Helical" evidence="3">
    <location>
        <begin position="39"/>
        <end position="60"/>
    </location>
</feature>
<organism evidence="5 6">
    <name type="scientific">Clytia hemisphaerica</name>
    <dbReference type="NCBI Taxonomy" id="252671"/>
    <lineage>
        <taxon>Eukaryota</taxon>
        <taxon>Metazoa</taxon>
        <taxon>Cnidaria</taxon>
        <taxon>Hydrozoa</taxon>
        <taxon>Hydroidolina</taxon>
        <taxon>Leptothecata</taxon>
        <taxon>Obeliida</taxon>
        <taxon>Clytiidae</taxon>
        <taxon>Clytia</taxon>
    </lineage>
</organism>
<keyword evidence="3" id="KW-0472">Membrane</keyword>
<keyword evidence="3" id="KW-1133">Transmembrane helix</keyword>
<reference evidence="5" key="1">
    <citation type="submission" date="2021-01" db="UniProtKB">
        <authorList>
            <consortium name="EnsemblMetazoa"/>
        </authorList>
    </citation>
    <scope>IDENTIFICATION</scope>
</reference>
<keyword evidence="6" id="KW-1185">Reference proteome</keyword>
<evidence type="ECO:0000256" key="1">
    <source>
        <dbReference type="PROSITE-ProRule" id="PRU00191"/>
    </source>
</evidence>
<dbReference type="AlphaFoldDB" id="A0A7M5WSN8"/>